<proteinExistence type="predicted"/>
<protein>
    <submittedName>
        <fullName evidence="1">Uncharacterized protein</fullName>
    </submittedName>
</protein>
<accession>A0A8S5VBT9</accession>
<sequence>MTSSLFRVRDCYCDICVRVRKLSNISLIRNELLNCNVYAQVLSPHFRAAIICCKISCPDL</sequence>
<name>A0A8S5VBT9_9CAUD</name>
<reference evidence="1" key="1">
    <citation type="journal article" date="2021" name="Proc. Natl. Acad. Sci. U.S.A.">
        <title>A Catalog of Tens of Thousands of Viruses from Human Metagenomes Reveals Hidden Associations with Chronic Diseases.</title>
        <authorList>
            <person name="Tisza M.J."/>
            <person name="Buck C.B."/>
        </authorList>
    </citation>
    <scope>NUCLEOTIDE SEQUENCE</scope>
    <source>
        <strain evidence="1">CtbEa13</strain>
    </source>
</reference>
<organism evidence="1">
    <name type="scientific">Myoviridae sp. ctbEa13</name>
    <dbReference type="NCBI Taxonomy" id="2825136"/>
    <lineage>
        <taxon>Viruses</taxon>
        <taxon>Duplodnaviria</taxon>
        <taxon>Heunggongvirae</taxon>
        <taxon>Uroviricota</taxon>
        <taxon>Caudoviricetes</taxon>
    </lineage>
</organism>
<evidence type="ECO:0000313" key="1">
    <source>
        <dbReference type="EMBL" id="DAG04079.1"/>
    </source>
</evidence>
<dbReference type="EMBL" id="BK016237">
    <property type="protein sequence ID" value="DAG04079.1"/>
    <property type="molecule type" value="Genomic_DNA"/>
</dbReference>